<feature type="transmembrane region" description="Helical" evidence="2">
    <location>
        <begin position="98"/>
        <end position="115"/>
    </location>
</feature>
<evidence type="ECO:0000313" key="4">
    <source>
        <dbReference type="EMBL" id="MCD9874630.1"/>
    </source>
</evidence>
<protein>
    <submittedName>
        <fullName evidence="4">Serine/threonine-protein phosphatase</fullName>
    </submittedName>
</protein>
<dbReference type="InterPro" id="IPR001932">
    <property type="entry name" value="PPM-type_phosphatase-like_dom"/>
</dbReference>
<dbReference type="PANTHER" id="PTHR43156">
    <property type="entry name" value="STAGE II SPORULATION PROTEIN E-RELATED"/>
    <property type="match status" value="1"/>
</dbReference>
<dbReference type="SUPFAM" id="SSF81606">
    <property type="entry name" value="PP2C-like"/>
    <property type="match status" value="1"/>
</dbReference>
<accession>A0A9Q3VPI7</accession>
<dbReference type="InterPro" id="IPR052016">
    <property type="entry name" value="Bact_Sigma-Reg"/>
</dbReference>
<evidence type="ECO:0000313" key="5">
    <source>
        <dbReference type="Proteomes" id="UP001108029"/>
    </source>
</evidence>
<evidence type="ECO:0000256" key="2">
    <source>
        <dbReference type="SAM" id="Phobius"/>
    </source>
</evidence>
<name>A0A9Q3VPI7_9ACTN</name>
<dbReference type="AlphaFoldDB" id="A0A9Q3VPI7"/>
<evidence type="ECO:0000256" key="1">
    <source>
        <dbReference type="ARBA" id="ARBA00022801"/>
    </source>
</evidence>
<organism evidence="4 5">
    <name type="scientific">Streptomyces guryensis</name>
    <dbReference type="NCBI Taxonomy" id="2886947"/>
    <lineage>
        <taxon>Bacteria</taxon>
        <taxon>Bacillati</taxon>
        <taxon>Actinomycetota</taxon>
        <taxon>Actinomycetes</taxon>
        <taxon>Kitasatosporales</taxon>
        <taxon>Streptomycetaceae</taxon>
        <taxon>Streptomyces</taxon>
    </lineage>
</organism>
<dbReference type="FunFam" id="3.60.40.10:FF:000058">
    <property type="entry name" value="Stage II sporulation protein E"/>
    <property type="match status" value="1"/>
</dbReference>
<dbReference type="GO" id="GO:0016791">
    <property type="term" value="F:phosphatase activity"/>
    <property type="evidence" value="ECO:0007669"/>
    <property type="project" value="TreeGrafter"/>
</dbReference>
<keyword evidence="2" id="KW-1133">Transmembrane helix</keyword>
<dbReference type="Pfam" id="PF07228">
    <property type="entry name" value="SpoIIE"/>
    <property type="match status" value="1"/>
</dbReference>
<sequence>MGKVHLLSPRRQDHDRRGWLRGAPPPRLVRLLPLVLIAGVCAATLASHDPLDIGFLLGAIPPLAVLSYGPLATALLGGVVVAVLNIPAFQLNHPGNTDLLTITFVSVLSVFVSYVRSRRDAQLDLERTVAEAAQRAVVPPLPERVGPVRCVGLYRAAQRGTLVGGDFFDVREGPHGVRAVMGDVQGHGLAAVATVASLLGAFREAVLDQPDLESVAARLDRRLELDSASARYAELFATAVLLEFSPDGRSVRLVSCGHPAPLLLRGRQATEIELAAWTPLGLGLSDGGPHTGLTLRLEPGHSLFLASDGVSEARDPSGTFYPLTDRLAALADDDPAVLADRVWADLVRYCPAVDDDVTMLVLTPASPDGG</sequence>
<feature type="transmembrane region" description="Helical" evidence="2">
    <location>
        <begin position="28"/>
        <end position="46"/>
    </location>
</feature>
<keyword evidence="2" id="KW-0472">Membrane</keyword>
<keyword evidence="1" id="KW-0378">Hydrolase</keyword>
<dbReference type="RefSeq" id="WP_232648749.1">
    <property type="nucleotide sequence ID" value="NZ_JAJSBI010000005.1"/>
</dbReference>
<dbReference type="PANTHER" id="PTHR43156:SF2">
    <property type="entry name" value="STAGE II SPORULATION PROTEIN E"/>
    <property type="match status" value="1"/>
</dbReference>
<gene>
    <name evidence="4" type="ORF">LJ657_13240</name>
</gene>
<evidence type="ECO:0000259" key="3">
    <source>
        <dbReference type="SMART" id="SM00331"/>
    </source>
</evidence>
<feature type="transmembrane region" description="Helical" evidence="2">
    <location>
        <begin position="66"/>
        <end position="86"/>
    </location>
</feature>
<comment type="caution">
    <text evidence="4">The sequence shown here is derived from an EMBL/GenBank/DDBJ whole genome shotgun (WGS) entry which is preliminary data.</text>
</comment>
<keyword evidence="2" id="KW-0812">Transmembrane</keyword>
<dbReference type="Proteomes" id="UP001108029">
    <property type="component" value="Unassembled WGS sequence"/>
</dbReference>
<feature type="domain" description="PPM-type phosphatase" evidence="3">
    <location>
        <begin position="148"/>
        <end position="364"/>
    </location>
</feature>
<proteinExistence type="predicted"/>
<dbReference type="InterPro" id="IPR036457">
    <property type="entry name" value="PPM-type-like_dom_sf"/>
</dbReference>
<keyword evidence="5" id="KW-1185">Reference proteome</keyword>
<dbReference type="Gene3D" id="3.60.40.10">
    <property type="entry name" value="PPM-type phosphatase domain"/>
    <property type="match status" value="1"/>
</dbReference>
<dbReference type="EMBL" id="JAJSBI010000005">
    <property type="protein sequence ID" value="MCD9874630.1"/>
    <property type="molecule type" value="Genomic_DNA"/>
</dbReference>
<dbReference type="SMART" id="SM00331">
    <property type="entry name" value="PP2C_SIG"/>
    <property type="match status" value="1"/>
</dbReference>
<reference evidence="4" key="1">
    <citation type="submission" date="2021-12" db="EMBL/GenBank/DDBJ databases">
        <authorList>
            <person name="Lee J.-H."/>
            <person name="Kim S.-B."/>
        </authorList>
    </citation>
    <scope>NUCLEOTIDE SEQUENCE</scope>
    <source>
        <strain evidence="4">NR30</strain>
    </source>
</reference>